<comment type="caution">
    <text evidence="1">The sequence shown here is derived from an EMBL/GenBank/DDBJ whole genome shotgun (WGS) entry which is preliminary data.</text>
</comment>
<proteinExistence type="predicted"/>
<protein>
    <submittedName>
        <fullName evidence="1">Uncharacterized protein</fullName>
    </submittedName>
</protein>
<evidence type="ECO:0000313" key="1">
    <source>
        <dbReference type="EMBL" id="KAK7263403.1"/>
    </source>
</evidence>
<name>A0AAN9F1A9_CLITE</name>
<dbReference type="Proteomes" id="UP001359559">
    <property type="component" value="Unassembled WGS sequence"/>
</dbReference>
<sequence>MKIKTFVILNKKSNHPTTFRGQKKRLHGKHPMERNFYEPANEPYPIFPLPKARSTFVSSITGSTFVSFVSAIVRSTFVRSLQTTVGIFGSKGYTEKTDVFPLIVANAGNSN</sequence>
<dbReference type="EMBL" id="JAYKXN010000008">
    <property type="protein sequence ID" value="KAK7263403.1"/>
    <property type="molecule type" value="Genomic_DNA"/>
</dbReference>
<reference evidence="1 2" key="1">
    <citation type="submission" date="2024-01" db="EMBL/GenBank/DDBJ databases">
        <title>The genomes of 5 underutilized Papilionoideae crops provide insights into root nodulation and disease resistance.</title>
        <authorList>
            <person name="Yuan L."/>
        </authorList>
    </citation>
    <scope>NUCLEOTIDE SEQUENCE [LARGE SCALE GENOMIC DNA]</scope>
    <source>
        <strain evidence="1">LY-2023</strain>
        <tissue evidence="1">Leaf</tissue>
    </source>
</reference>
<organism evidence="1 2">
    <name type="scientific">Clitoria ternatea</name>
    <name type="common">Butterfly pea</name>
    <dbReference type="NCBI Taxonomy" id="43366"/>
    <lineage>
        <taxon>Eukaryota</taxon>
        <taxon>Viridiplantae</taxon>
        <taxon>Streptophyta</taxon>
        <taxon>Embryophyta</taxon>
        <taxon>Tracheophyta</taxon>
        <taxon>Spermatophyta</taxon>
        <taxon>Magnoliopsida</taxon>
        <taxon>eudicotyledons</taxon>
        <taxon>Gunneridae</taxon>
        <taxon>Pentapetalae</taxon>
        <taxon>rosids</taxon>
        <taxon>fabids</taxon>
        <taxon>Fabales</taxon>
        <taxon>Fabaceae</taxon>
        <taxon>Papilionoideae</taxon>
        <taxon>50 kb inversion clade</taxon>
        <taxon>NPAAA clade</taxon>
        <taxon>indigoferoid/millettioid clade</taxon>
        <taxon>Phaseoleae</taxon>
        <taxon>Clitoria</taxon>
    </lineage>
</organism>
<evidence type="ECO:0000313" key="2">
    <source>
        <dbReference type="Proteomes" id="UP001359559"/>
    </source>
</evidence>
<accession>A0AAN9F1A9</accession>
<dbReference type="AlphaFoldDB" id="A0AAN9F1A9"/>
<keyword evidence="2" id="KW-1185">Reference proteome</keyword>
<gene>
    <name evidence="1" type="ORF">RJT34_30992</name>
</gene>